<dbReference type="GO" id="GO:0030288">
    <property type="term" value="C:outer membrane-bounded periplasmic space"/>
    <property type="evidence" value="ECO:0007669"/>
    <property type="project" value="TreeGrafter"/>
</dbReference>
<dbReference type="InterPro" id="IPR036034">
    <property type="entry name" value="PDZ_sf"/>
</dbReference>
<dbReference type="SMART" id="SM00228">
    <property type="entry name" value="PDZ"/>
    <property type="match status" value="1"/>
</dbReference>
<dbReference type="Pfam" id="PF03572">
    <property type="entry name" value="Peptidase_S41"/>
    <property type="match status" value="1"/>
</dbReference>
<protein>
    <recommendedName>
        <fullName evidence="6">C-terminal processing peptidase</fullName>
        <ecNumber evidence="6">3.4.21.102</ecNumber>
    </recommendedName>
</protein>
<dbReference type="InterPro" id="IPR036366">
    <property type="entry name" value="PGBDSf"/>
</dbReference>
<keyword evidence="2 7" id="KW-0645">Protease</keyword>
<evidence type="ECO:0000256" key="4">
    <source>
        <dbReference type="ARBA" id="ARBA00022825"/>
    </source>
</evidence>
<dbReference type="SUPFAM" id="SSF47090">
    <property type="entry name" value="PGBD-like"/>
    <property type="match status" value="1"/>
</dbReference>
<dbReference type="PROSITE" id="PS50106">
    <property type="entry name" value="PDZ"/>
    <property type="match status" value="1"/>
</dbReference>
<dbReference type="PANTHER" id="PTHR32060:SF29">
    <property type="entry name" value="CARBOXY-TERMINAL PROCESSING PROTEASE CTPB"/>
    <property type="match status" value="1"/>
</dbReference>
<dbReference type="EMBL" id="LZRT01000056">
    <property type="protein sequence ID" value="OUM88804.1"/>
    <property type="molecule type" value="Genomic_DNA"/>
</dbReference>
<dbReference type="FunFam" id="3.30.750.44:FF:000001">
    <property type="entry name" value="S41 family peptidase"/>
    <property type="match status" value="1"/>
</dbReference>
<keyword evidence="4 7" id="KW-0720">Serine protease</keyword>
<dbReference type="Gene3D" id="3.30.750.44">
    <property type="match status" value="1"/>
</dbReference>
<dbReference type="Gene3D" id="3.90.226.10">
    <property type="entry name" value="2-enoyl-CoA Hydratase, Chain A, domain 1"/>
    <property type="match status" value="1"/>
</dbReference>
<dbReference type="InterPro" id="IPR029045">
    <property type="entry name" value="ClpP/crotonase-like_dom_sf"/>
</dbReference>
<feature type="coiled-coil region" evidence="8">
    <location>
        <begin position="446"/>
        <end position="473"/>
    </location>
</feature>
<comment type="similarity">
    <text evidence="1 7">Belongs to the peptidase S41A family.</text>
</comment>
<dbReference type="SMART" id="SM00245">
    <property type="entry name" value="TSPc"/>
    <property type="match status" value="1"/>
</dbReference>
<dbReference type="Proteomes" id="UP000196475">
    <property type="component" value="Unassembled WGS sequence"/>
</dbReference>
<feature type="domain" description="PDZ" evidence="9">
    <location>
        <begin position="107"/>
        <end position="171"/>
    </location>
</feature>
<dbReference type="SUPFAM" id="SSF50156">
    <property type="entry name" value="PDZ domain-like"/>
    <property type="match status" value="1"/>
</dbReference>
<evidence type="ECO:0000259" key="9">
    <source>
        <dbReference type="PROSITE" id="PS50106"/>
    </source>
</evidence>
<dbReference type="Pfam" id="PF17820">
    <property type="entry name" value="PDZ_6"/>
    <property type="match status" value="1"/>
</dbReference>
<dbReference type="Pfam" id="PF01471">
    <property type="entry name" value="PG_binding_1"/>
    <property type="match status" value="1"/>
</dbReference>
<keyword evidence="3 7" id="KW-0378">Hydrolase</keyword>
<dbReference type="GO" id="GO:0007165">
    <property type="term" value="P:signal transduction"/>
    <property type="evidence" value="ECO:0007669"/>
    <property type="project" value="TreeGrafter"/>
</dbReference>
<evidence type="ECO:0000256" key="6">
    <source>
        <dbReference type="ARBA" id="ARBA00066637"/>
    </source>
</evidence>
<dbReference type="InterPro" id="IPR041489">
    <property type="entry name" value="PDZ_6"/>
</dbReference>
<dbReference type="GO" id="GO:0004252">
    <property type="term" value="F:serine-type endopeptidase activity"/>
    <property type="evidence" value="ECO:0007669"/>
    <property type="project" value="UniProtKB-EC"/>
</dbReference>
<evidence type="ECO:0000256" key="1">
    <source>
        <dbReference type="ARBA" id="ARBA00009179"/>
    </source>
</evidence>
<organism evidence="10 11">
    <name type="scientific">Bacillus thermozeamaize</name>
    <dbReference type="NCBI Taxonomy" id="230954"/>
    <lineage>
        <taxon>Bacteria</taxon>
        <taxon>Bacillati</taxon>
        <taxon>Bacillota</taxon>
        <taxon>Bacilli</taxon>
        <taxon>Bacillales</taxon>
        <taxon>Bacillaceae</taxon>
        <taxon>Bacillus</taxon>
    </lineage>
</organism>
<dbReference type="EC" id="3.4.21.102" evidence="6"/>
<dbReference type="InterPro" id="IPR036365">
    <property type="entry name" value="PGBD-like_sf"/>
</dbReference>
<gene>
    <name evidence="10" type="ORF">BAA01_14340</name>
</gene>
<dbReference type="Gene3D" id="1.10.101.10">
    <property type="entry name" value="PGBD-like superfamily/PGBD"/>
    <property type="match status" value="1"/>
</dbReference>
<evidence type="ECO:0000256" key="8">
    <source>
        <dbReference type="SAM" id="Coils"/>
    </source>
</evidence>
<dbReference type="InterPro" id="IPR004447">
    <property type="entry name" value="Peptidase_S41A"/>
</dbReference>
<dbReference type="PANTHER" id="PTHR32060">
    <property type="entry name" value="TAIL-SPECIFIC PROTEASE"/>
    <property type="match status" value="1"/>
</dbReference>
<reference evidence="11" key="1">
    <citation type="submission" date="2016-06" db="EMBL/GenBank/DDBJ databases">
        <authorList>
            <person name="Nascimento L."/>
            <person name="Pereira R.V."/>
            <person name="Martins L.F."/>
            <person name="Quaggio R.B."/>
            <person name="Silva A.M."/>
            <person name="Setubal J.C."/>
        </authorList>
    </citation>
    <scope>NUCLEOTIDE SEQUENCE [LARGE SCALE GENOMIC DNA]</scope>
</reference>
<dbReference type="InterPro" id="IPR002477">
    <property type="entry name" value="Peptidoglycan-bd-like"/>
</dbReference>
<comment type="caution">
    <text evidence="10">The sequence shown here is derived from an EMBL/GenBank/DDBJ whole genome shotgun (WGS) entry which is preliminary data.</text>
</comment>
<dbReference type="InterPro" id="IPR055210">
    <property type="entry name" value="CtpA/B_N"/>
</dbReference>
<evidence type="ECO:0000256" key="3">
    <source>
        <dbReference type="ARBA" id="ARBA00022801"/>
    </source>
</evidence>
<evidence type="ECO:0000256" key="7">
    <source>
        <dbReference type="RuleBase" id="RU004404"/>
    </source>
</evidence>
<dbReference type="SUPFAM" id="SSF52096">
    <property type="entry name" value="ClpP/crotonase"/>
    <property type="match status" value="1"/>
</dbReference>
<evidence type="ECO:0000313" key="10">
    <source>
        <dbReference type="EMBL" id="OUM88804.1"/>
    </source>
</evidence>
<dbReference type="AlphaFoldDB" id="A0A1Y3PP31"/>
<keyword evidence="8" id="KW-0175">Coiled coil</keyword>
<dbReference type="Gene3D" id="2.30.42.10">
    <property type="match status" value="1"/>
</dbReference>
<sequence length="487" mass="53168">MRRRTVVVLLLVVALASSLVTQIVLAGEGGLLSRLWKSSGLASMAGADSLDEAELDKLLRTYRLIKENYVTPVDDQTLLDGAIQGMVESLEDPHSTYMDPHSAEQFQDSLESSFEGIGAQVIMQNNRVTILAPIKGSPAEKAGLRVNDQILAVNGESLEGLSLTEAVAKIRGPKGSKAELLVARPGLEEPLKITVIRDEIPLETVYAEKIGAYGLIQITQFSLNTAQRFEEELKRLKEQGIKGLVIDVRGNPGGLLESVVEIADTLLPAKSVIVQVEDKQGNRELTYSSKRQAVDMPMVILVDEGSASASEILAAALQESGGVPVVGTPTFGKGTVQNTLSLEDGSELKLTVAKWLTPKGNWVHEKGVKPDYEVKQPDYFTAVPLNPSTTLKREMNTLEVKNLQMVLKSVGYSPGRDDGYFDQQTENAVKAFQRLSKLPPTGVVNAETAVRLNQALMERMQDKERDLQLQTALKLLEKRVEKQETGQ</sequence>
<proteinExistence type="inferred from homology"/>
<dbReference type="Pfam" id="PF22694">
    <property type="entry name" value="CtpB_N-like"/>
    <property type="match status" value="1"/>
</dbReference>
<accession>A0A1Y3PP31</accession>
<evidence type="ECO:0000256" key="2">
    <source>
        <dbReference type="ARBA" id="ARBA00022670"/>
    </source>
</evidence>
<dbReference type="InterPro" id="IPR005151">
    <property type="entry name" value="Tail-specific_protease"/>
</dbReference>
<dbReference type="CDD" id="cd07560">
    <property type="entry name" value="Peptidase_S41_CPP"/>
    <property type="match status" value="1"/>
</dbReference>
<comment type="catalytic activity">
    <reaction evidence="5">
        <text>The enzyme shows specific recognition of a C-terminal tripeptide, Xaa-Yaa-Zaa, in which Xaa is preferably Ala or Leu, Yaa is preferably Ala or Tyr, and Zaa is preferably Ala, but then cleaves at a variable distance from the C-terminus. A typical cleavage is -Ala-Ala-|-Arg-Ala-Ala-Lys-Glu-Asn-Tyr-Ala-Leu-Ala-Ala.</text>
        <dbReference type="EC" id="3.4.21.102"/>
    </reaction>
</comment>
<evidence type="ECO:0000313" key="11">
    <source>
        <dbReference type="Proteomes" id="UP000196475"/>
    </source>
</evidence>
<dbReference type="FunFam" id="2.30.42.10:FF:000063">
    <property type="entry name" value="Peptidase, S41 family"/>
    <property type="match status" value="1"/>
</dbReference>
<name>A0A1Y3PP31_9BACI</name>
<evidence type="ECO:0000256" key="5">
    <source>
        <dbReference type="ARBA" id="ARBA00051784"/>
    </source>
</evidence>
<dbReference type="GO" id="GO:0006508">
    <property type="term" value="P:proteolysis"/>
    <property type="evidence" value="ECO:0007669"/>
    <property type="project" value="UniProtKB-KW"/>
</dbReference>
<dbReference type="CDD" id="cd06782">
    <property type="entry name" value="cpPDZ_CPP-like"/>
    <property type="match status" value="1"/>
</dbReference>
<dbReference type="NCBIfam" id="TIGR00225">
    <property type="entry name" value="prc"/>
    <property type="match status" value="1"/>
</dbReference>
<dbReference type="InterPro" id="IPR001478">
    <property type="entry name" value="PDZ"/>
</dbReference>